<proteinExistence type="predicted"/>
<accession>A0ABQ9YL69</accession>
<feature type="compositionally biased region" description="Basic and acidic residues" evidence="1">
    <location>
        <begin position="849"/>
        <end position="863"/>
    </location>
</feature>
<name>A0ABQ9YL69_9EUKA</name>
<dbReference type="PANTHER" id="PTHR48421:SF1">
    <property type="entry name" value="MYCBP-ASSOCIATED PROTEIN"/>
    <property type="match status" value="1"/>
</dbReference>
<dbReference type="EMBL" id="JARBJD010000002">
    <property type="protein sequence ID" value="KAK2964494.1"/>
    <property type="molecule type" value="Genomic_DNA"/>
</dbReference>
<feature type="compositionally biased region" description="Low complexity" evidence="1">
    <location>
        <begin position="1"/>
        <end position="21"/>
    </location>
</feature>
<dbReference type="Pfam" id="PF14646">
    <property type="entry name" value="MYCBPAP"/>
    <property type="match status" value="1"/>
</dbReference>
<evidence type="ECO:0000256" key="1">
    <source>
        <dbReference type="SAM" id="MobiDB-lite"/>
    </source>
</evidence>
<feature type="region of interest" description="Disordered" evidence="1">
    <location>
        <begin position="203"/>
        <end position="239"/>
    </location>
</feature>
<sequence length="1394" mass="157036">MGKKQSQPQISTQTTYQQSYQKPHRNFDYFGDDDEFGVDSIHTPRVPPTSNPETNQRQDAIVQNEIHPQQTSTQQQLHQPSSSNLAQDFEQPLSPYNPSDAIAMSRDEHALASWEKYQAKWQQMRERLAKRTKRSVEDLTMTHAENYRETVEARKMASNAVGMWGRHATNAWEMSLRGANERYVVINDLTSTVHEPVSAQEIVHFPSTTKSRSGSPTRSEQQSLVSIGGPKEKGKDQMNNTRTRKFGLETLPPDVLDLLQQSLSKKKMIYPLAMEDEDGGLVVTGESLQVGLKKAEESQKQIQRKREEEEKNAEEKRQKELSLARRSEPDPEQSVQHSECPVTVSNSSVSFLSRVGELATQSVEIKNTGRSCVHFILQHITPPTILTDIPNQPPKVLPTWAVFTANPTRGVLMPQSTVRLTFSFHTPSPGLFADLFYLLCSPPPRGHSDPFAISCAGHALLPKPSIIPLNRLHDEFERDVTARIMRDIISDVVFDVNLIIGPERPIDVEAALFEYQNNDPIGRGLCPVGVMGWCGPSIPSNIRLYSTPSALNYWEKLMGTVWRCIGMNLDVTFEEWRSPEQNEENIPQSEENKEENEDDIDTTGIPGDLWQWHISEAESLILQIPDAEVKEAAQNAFDLLYQYSAFPFISSLADVEGVPPPETLSLNAKADLFIEQKKIEQGEDEQAVPQKLKQDETDFVYPNLPPYDPALLDSMFDNADKLDEVVTPFEAESLYIRRIVTELVDSVPEAAERIASGVEFDYEFDQLLHKHPVNIGGEETSSGASKYYENGGLSTLGRELVTIERVKQQNSELRESWVNEKERLREEADAKEKGTKPKPAKKPAAAPAKDAKGKPGAPKDKTDASPGGDSSWLGIAEIMEMRRLRFNPRHNPLFIQIRTDEQKRNLLEDLGCSDFEIRTDQDIYPQDDSPDDPLPQGLNPLVLNPIPCEDELDGTLVNPLANGGPLNPFVLPRDFFLSFFQNDENPIPTALIPSTEDGSIPLELYSQQTSLVPDTPFSAIEQRKSAQLRERHINGDWRKAPIRQFGLDSLPQKGTFEGDLITEPFTYDRWNKFYTGLLDAIENSNQPLTKEEIKAGVVRKPALEIPPIFHKVSMLVEECEKVALPLHAFAVCLDAMFNSGPFVWFSLEDERKKRSKKDDKNKDKGAPGIGVTELREPSFWVELYQRVFEWHEPKSLVITDEDQNGDEGSEGEEGEEEERAEDESDDGMGSDEGQDKEDGGAVEEEQADEEEEEDSQASYSPYAFRAPPFPSKQDLNLRFATLISPFHWANQFSGHLLHFAFLVQQNVRQAVQQIEYLLSSHNGRPTIENVDRAFIELDALVDGYIAENRLEEEENDDGNDQFDVGDTEWADEDQDAGELDDGATGFDMDGDMDL</sequence>
<evidence type="ECO:0000313" key="3">
    <source>
        <dbReference type="Proteomes" id="UP001281761"/>
    </source>
</evidence>
<organism evidence="2 3">
    <name type="scientific">Blattamonas nauphoetae</name>
    <dbReference type="NCBI Taxonomy" id="2049346"/>
    <lineage>
        <taxon>Eukaryota</taxon>
        <taxon>Metamonada</taxon>
        <taxon>Preaxostyla</taxon>
        <taxon>Oxymonadida</taxon>
        <taxon>Blattamonas</taxon>
    </lineage>
</organism>
<feature type="region of interest" description="Disordered" evidence="1">
    <location>
        <begin position="1"/>
        <end position="100"/>
    </location>
</feature>
<dbReference type="InterPro" id="IPR032707">
    <property type="entry name" value="MYCBPAP"/>
</dbReference>
<feature type="region of interest" description="Disordered" evidence="1">
    <location>
        <begin position="1195"/>
        <end position="1265"/>
    </location>
</feature>
<dbReference type="Proteomes" id="UP001281761">
    <property type="component" value="Unassembled WGS sequence"/>
</dbReference>
<reference evidence="2 3" key="1">
    <citation type="journal article" date="2022" name="bioRxiv">
        <title>Genomics of Preaxostyla Flagellates Illuminates Evolutionary Transitions and the Path Towards Mitochondrial Loss.</title>
        <authorList>
            <person name="Novak L.V.F."/>
            <person name="Treitli S.C."/>
            <person name="Pyrih J."/>
            <person name="Halakuc P."/>
            <person name="Pipaliya S.V."/>
            <person name="Vacek V."/>
            <person name="Brzon O."/>
            <person name="Soukal P."/>
            <person name="Eme L."/>
            <person name="Dacks J.B."/>
            <person name="Karnkowska A."/>
            <person name="Elias M."/>
            <person name="Hampl V."/>
        </authorList>
    </citation>
    <scope>NUCLEOTIDE SEQUENCE [LARGE SCALE GENOMIC DNA]</scope>
    <source>
        <strain evidence="2">NAU3</strain>
        <tissue evidence="2">Gut</tissue>
    </source>
</reference>
<keyword evidence="3" id="KW-1185">Reference proteome</keyword>
<feature type="region of interest" description="Disordered" evidence="1">
    <location>
        <begin position="295"/>
        <end position="340"/>
    </location>
</feature>
<feature type="compositionally biased region" description="Basic and acidic residues" evidence="1">
    <location>
        <begin position="824"/>
        <end position="835"/>
    </location>
</feature>
<feature type="compositionally biased region" description="Acidic residues" evidence="1">
    <location>
        <begin position="1199"/>
        <end position="1255"/>
    </location>
</feature>
<protein>
    <submittedName>
        <fullName evidence="2">MYCBP-associated protein family protein</fullName>
    </submittedName>
</protein>
<feature type="compositionally biased region" description="Low complexity" evidence="1">
    <location>
        <begin position="67"/>
        <end position="83"/>
    </location>
</feature>
<gene>
    <name evidence="2" type="ORF">BLNAU_410</name>
</gene>
<dbReference type="Gene3D" id="2.60.40.10">
    <property type="entry name" value="Immunoglobulins"/>
    <property type="match status" value="1"/>
</dbReference>
<feature type="region of interest" description="Disordered" evidence="1">
    <location>
        <begin position="576"/>
        <end position="599"/>
    </location>
</feature>
<comment type="caution">
    <text evidence="2">The sequence shown here is derived from an EMBL/GenBank/DDBJ whole genome shotgun (WGS) entry which is preliminary data.</text>
</comment>
<feature type="compositionally biased region" description="Polar residues" evidence="1">
    <location>
        <begin position="206"/>
        <end position="225"/>
    </location>
</feature>
<dbReference type="PANTHER" id="PTHR48421">
    <property type="entry name" value="MYCBP-ASSOCIATED PROTEIN"/>
    <property type="match status" value="1"/>
</dbReference>
<feature type="compositionally biased region" description="Basic and acidic residues" evidence="1">
    <location>
        <begin position="295"/>
        <end position="329"/>
    </location>
</feature>
<feature type="region of interest" description="Disordered" evidence="1">
    <location>
        <begin position="1349"/>
        <end position="1394"/>
    </location>
</feature>
<feature type="compositionally biased region" description="Acidic residues" evidence="1">
    <location>
        <begin position="1350"/>
        <end position="1381"/>
    </location>
</feature>
<evidence type="ECO:0000313" key="2">
    <source>
        <dbReference type="EMBL" id="KAK2964494.1"/>
    </source>
</evidence>
<dbReference type="InterPro" id="IPR013783">
    <property type="entry name" value="Ig-like_fold"/>
</dbReference>
<feature type="region of interest" description="Disordered" evidence="1">
    <location>
        <begin position="824"/>
        <end position="871"/>
    </location>
</feature>